<name>A0ABQ1RKH4_9BURK</name>
<sequence>MAFSQRVRSSRLVDDAGRGNRGSPVFAALADATVDNDSVSEADIKHPLPHLDHALTTLGWLAARNSGRPLHLRAQGVVWLMKSAVATAAAQWATVCIIVTIAHLR</sequence>
<accession>A0ABQ1RKH4</accession>
<evidence type="ECO:0000256" key="1">
    <source>
        <dbReference type="SAM" id="MobiDB-lite"/>
    </source>
</evidence>
<dbReference type="Proteomes" id="UP000597138">
    <property type="component" value="Unassembled WGS sequence"/>
</dbReference>
<organism evidence="2 3">
    <name type="scientific">Caballeronia grimmiae</name>
    <dbReference type="NCBI Taxonomy" id="1071679"/>
    <lineage>
        <taxon>Bacteria</taxon>
        <taxon>Pseudomonadati</taxon>
        <taxon>Pseudomonadota</taxon>
        <taxon>Betaproteobacteria</taxon>
        <taxon>Burkholderiales</taxon>
        <taxon>Burkholderiaceae</taxon>
        <taxon>Caballeronia</taxon>
    </lineage>
</organism>
<gene>
    <name evidence="2" type="ORF">GCM10010985_27130</name>
</gene>
<proteinExistence type="predicted"/>
<keyword evidence="3" id="KW-1185">Reference proteome</keyword>
<dbReference type="EMBL" id="BMEG01000004">
    <property type="protein sequence ID" value="GGD71211.1"/>
    <property type="molecule type" value="Genomic_DNA"/>
</dbReference>
<evidence type="ECO:0000313" key="3">
    <source>
        <dbReference type="Proteomes" id="UP000597138"/>
    </source>
</evidence>
<protein>
    <submittedName>
        <fullName evidence="2">Uncharacterized protein</fullName>
    </submittedName>
</protein>
<evidence type="ECO:0000313" key="2">
    <source>
        <dbReference type="EMBL" id="GGD71211.1"/>
    </source>
</evidence>
<reference evidence="3" key="1">
    <citation type="journal article" date="2019" name="Int. J. Syst. Evol. Microbiol.">
        <title>The Global Catalogue of Microorganisms (GCM) 10K type strain sequencing project: providing services to taxonomists for standard genome sequencing and annotation.</title>
        <authorList>
            <consortium name="The Broad Institute Genomics Platform"/>
            <consortium name="The Broad Institute Genome Sequencing Center for Infectious Disease"/>
            <person name="Wu L."/>
            <person name="Ma J."/>
        </authorList>
    </citation>
    <scope>NUCLEOTIDE SEQUENCE [LARGE SCALE GENOMIC DNA]</scope>
    <source>
        <strain evidence="3">CGMCC 1.11013</strain>
    </source>
</reference>
<comment type="caution">
    <text evidence="2">The sequence shown here is derived from an EMBL/GenBank/DDBJ whole genome shotgun (WGS) entry which is preliminary data.</text>
</comment>
<feature type="region of interest" description="Disordered" evidence="1">
    <location>
        <begin position="1"/>
        <end position="20"/>
    </location>
</feature>